<dbReference type="EMBL" id="DS231819">
    <property type="protein sequence ID" value="EDS42805.1"/>
    <property type="molecule type" value="Genomic_DNA"/>
</dbReference>
<dbReference type="InParanoid" id="B0W0Y8"/>
<protein>
    <submittedName>
        <fullName evidence="1 2">Dynein heavy chain</fullName>
    </submittedName>
</protein>
<dbReference type="HOGENOM" id="CLU_2851888_0_0_1"/>
<dbReference type="InterPro" id="IPR027417">
    <property type="entry name" value="P-loop_NTPase"/>
</dbReference>
<dbReference type="EnsemblMetazoa" id="CPIJ000609-RA">
    <property type="protein sequence ID" value="CPIJ000609-PA"/>
    <property type="gene ID" value="CPIJ000609"/>
</dbReference>
<name>B0W0Y8_CULQU</name>
<organism>
    <name type="scientific">Culex quinquefasciatus</name>
    <name type="common">Southern house mosquito</name>
    <name type="synonym">Culex pungens</name>
    <dbReference type="NCBI Taxonomy" id="7176"/>
    <lineage>
        <taxon>Eukaryota</taxon>
        <taxon>Metazoa</taxon>
        <taxon>Ecdysozoa</taxon>
        <taxon>Arthropoda</taxon>
        <taxon>Hexapoda</taxon>
        <taxon>Insecta</taxon>
        <taxon>Pterygota</taxon>
        <taxon>Neoptera</taxon>
        <taxon>Endopterygota</taxon>
        <taxon>Diptera</taxon>
        <taxon>Nematocera</taxon>
        <taxon>Culicoidea</taxon>
        <taxon>Culicidae</taxon>
        <taxon>Culicinae</taxon>
        <taxon>Culicini</taxon>
        <taxon>Culex</taxon>
        <taxon>Culex</taxon>
    </lineage>
</organism>
<dbReference type="Gene3D" id="3.40.50.300">
    <property type="entry name" value="P-loop containing nucleotide triphosphate hydrolases"/>
    <property type="match status" value="1"/>
</dbReference>
<gene>
    <name evidence="2" type="primary">6031622</name>
    <name evidence="1" type="ORF">CpipJ_CPIJ000609</name>
</gene>
<sequence>MKDLEDESRKVCAEKFLVRGEEPPQGGAWVEKPDMDSYGTQRVISFLHQLVEHKGFYRAGDQSRV</sequence>
<dbReference type="Proteomes" id="UP000002320">
    <property type="component" value="Unassembled WGS sequence"/>
</dbReference>
<evidence type="ECO:0000313" key="3">
    <source>
        <dbReference type="Proteomes" id="UP000002320"/>
    </source>
</evidence>
<proteinExistence type="predicted"/>
<dbReference type="KEGG" id="cqu:CpipJ_CPIJ000609"/>
<keyword evidence="3" id="KW-1185">Reference proteome</keyword>
<reference evidence="2" key="2">
    <citation type="submission" date="2021-02" db="UniProtKB">
        <authorList>
            <consortium name="EnsemblMetazoa"/>
        </authorList>
    </citation>
    <scope>IDENTIFICATION</scope>
    <source>
        <strain evidence="2">JHB</strain>
    </source>
</reference>
<accession>B0W0Y8</accession>
<dbReference type="VEuPathDB" id="VectorBase:CQUJHB013496"/>
<evidence type="ECO:0000313" key="1">
    <source>
        <dbReference type="EMBL" id="EDS42805.1"/>
    </source>
</evidence>
<dbReference type="STRING" id="7176.B0W0Y8"/>
<evidence type="ECO:0000313" key="2">
    <source>
        <dbReference type="EnsemblMetazoa" id="CPIJ000609-PA"/>
    </source>
</evidence>
<dbReference type="eggNOG" id="KOG3595">
    <property type="taxonomic scope" value="Eukaryota"/>
</dbReference>
<dbReference type="AlphaFoldDB" id="B0W0Y8"/>
<reference evidence="1" key="1">
    <citation type="submission" date="2007-03" db="EMBL/GenBank/DDBJ databases">
        <title>Annotation of Culex pipiens quinquefasciatus.</title>
        <authorList>
            <consortium name="The Broad Institute Genome Sequencing Platform"/>
            <person name="Atkinson P.W."/>
            <person name="Hemingway J."/>
            <person name="Christensen B.M."/>
            <person name="Higgs S."/>
            <person name="Kodira C."/>
            <person name="Hannick L."/>
            <person name="Megy K."/>
            <person name="O'Leary S."/>
            <person name="Pearson M."/>
            <person name="Haas B.J."/>
            <person name="Mauceli E."/>
            <person name="Wortman J.R."/>
            <person name="Lee N.H."/>
            <person name="Guigo R."/>
            <person name="Stanke M."/>
            <person name="Alvarado L."/>
            <person name="Amedeo P."/>
            <person name="Antoine C.H."/>
            <person name="Arensburger P."/>
            <person name="Bidwell S.L."/>
            <person name="Crawford M."/>
            <person name="Camaro F."/>
            <person name="Devon K."/>
            <person name="Engels R."/>
            <person name="Hammond M."/>
            <person name="Howarth C."/>
            <person name="Koehrsen M."/>
            <person name="Lawson D."/>
            <person name="Montgomery P."/>
            <person name="Nene V."/>
            <person name="Nusbaum C."/>
            <person name="Puiu D."/>
            <person name="Romero-Severson J."/>
            <person name="Severson D.W."/>
            <person name="Shumway M."/>
            <person name="Sisk P."/>
            <person name="Stolte C."/>
            <person name="Zeng Q."/>
            <person name="Eisenstadt E."/>
            <person name="Fraser-Liggett C."/>
            <person name="Strausberg R."/>
            <person name="Galagan J."/>
            <person name="Birren B."/>
            <person name="Collins F.H."/>
        </authorList>
    </citation>
    <scope>NUCLEOTIDE SEQUENCE [LARGE SCALE GENOMIC DNA]</scope>
    <source>
        <strain evidence="1">JHB</strain>
    </source>
</reference>
<dbReference type="OrthoDB" id="447173at2759"/>
<dbReference type="VEuPathDB" id="VectorBase:CPIJ000609"/>